<dbReference type="AlphaFoldDB" id="A0A9P3GT99"/>
<dbReference type="EMBL" id="BPQB01000174">
    <property type="protein sequence ID" value="GJF00622.1"/>
    <property type="molecule type" value="Genomic_DNA"/>
</dbReference>
<feature type="compositionally biased region" description="Low complexity" evidence="1">
    <location>
        <begin position="69"/>
        <end position="80"/>
    </location>
</feature>
<dbReference type="Proteomes" id="UP000703269">
    <property type="component" value="Unassembled WGS sequence"/>
</dbReference>
<accession>A0A9P3GT99</accession>
<evidence type="ECO:0000313" key="2">
    <source>
        <dbReference type="EMBL" id="GJF00622.1"/>
    </source>
</evidence>
<organism evidence="2 3">
    <name type="scientific">Phanerochaete sordida</name>
    <dbReference type="NCBI Taxonomy" id="48140"/>
    <lineage>
        <taxon>Eukaryota</taxon>
        <taxon>Fungi</taxon>
        <taxon>Dikarya</taxon>
        <taxon>Basidiomycota</taxon>
        <taxon>Agaricomycotina</taxon>
        <taxon>Agaricomycetes</taxon>
        <taxon>Polyporales</taxon>
        <taxon>Phanerochaetaceae</taxon>
        <taxon>Phanerochaete</taxon>
    </lineage>
</organism>
<feature type="region of interest" description="Disordered" evidence="1">
    <location>
        <begin position="69"/>
        <end position="91"/>
    </location>
</feature>
<keyword evidence="3" id="KW-1185">Reference proteome</keyword>
<reference evidence="2 3" key="1">
    <citation type="submission" date="2021-08" db="EMBL/GenBank/DDBJ databases">
        <title>Draft Genome Sequence of Phanerochaete sordida strain YK-624.</title>
        <authorList>
            <person name="Mori T."/>
            <person name="Dohra H."/>
            <person name="Suzuki T."/>
            <person name="Kawagishi H."/>
            <person name="Hirai H."/>
        </authorList>
    </citation>
    <scope>NUCLEOTIDE SEQUENCE [LARGE SCALE GENOMIC DNA]</scope>
    <source>
        <strain evidence="2 3">YK-624</strain>
    </source>
</reference>
<evidence type="ECO:0000256" key="1">
    <source>
        <dbReference type="SAM" id="MobiDB-lite"/>
    </source>
</evidence>
<evidence type="ECO:0000313" key="3">
    <source>
        <dbReference type="Proteomes" id="UP000703269"/>
    </source>
</evidence>
<name>A0A9P3GT99_9APHY</name>
<protein>
    <submittedName>
        <fullName evidence="2">Uncharacterized protein</fullName>
    </submittedName>
</protein>
<comment type="caution">
    <text evidence="2">The sequence shown here is derived from an EMBL/GenBank/DDBJ whole genome shotgun (WGS) entry which is preliminary data.</text>
</comment>
<sequence>MSDDACGALCGALLAACCAGTCQDFASIRHACLECHVSDPAWCARASSPAPDAPDTASTVDERAPLLVPARATQPAQAPPMVVAKPADVVR</sequence>
<gene>
    <name evidence="2" type="ORF">PsYK624_169160</name>
</gene>
<proteinExistence type="predicted"/>